<keyword evidence="1" id="KW-0677">Repeat</keyword>
<evidence type="ECO:0000256" key="3">
    <source>
        <dbReference type="PROSITE-ProRule" id="PRU00023"/>
    </source>
</evidence>
<feature type="repeat" description="ANK" evidence="3">
    <location>
        <begin position="868"/>
        <end position="900"/>
    </location>
</feature>
<dbReference type="SMART" id="SM00248">
    <property type="entry name" value="ANK"/>
    <property type="match status" value="14"/>
</dbReference>
<evidence type="ECO:0000256" key="1">
    <source>
        <dbReference type="ARBA" id="ARBA00022737"/>
    </source>
</evidence>
<evidence type="ECO:0000256" key="4">
    <source>
        <dbReference type="SAM" id="MobiDB-lite"/>
    </source>
</evidence>
<dbReference type="EMBL" id="JBAMIC010000018">
    <property type="protein sequence ID" value="KAK7094581.1"/>
    <property type="molecule type" value="Genomic_DNA"/>
</dbReference>
<feature type="repeat" description="ANK" evidence="3">
    <location>
        <begin position="1189"/>
        <end position="1221"/>
    </location>
</feature>
<feature type="repeat" description="ANK" evidence="3">
    <location>
        <begin position="901"/>
        <end position="933"/>
    </location>
</feature>
<feature type="repeat" description="ANK" evidence="3">
    <location>
        <begin position="934"/>
        <end position="966"/>
    </location>
</feature>
<dbReference type="Proteomes" id="UP001374579">
    <property type="component" value="Unassembled WGS sequence"/>
</dbReference>
<dbReference type="Pfam" id="PF12796">
    <property type="entry name" value="Ank_2"/>
    <property type="match status" value="5"/>
</dbReference>
<feature type="region of interest" description="Disordered" evidence="4">
    <location>
        <begin position="1"/>
        <end position="145"/>
    </location>
</feature>
<dbReference type="SUPFAM" id="SSF48403">
    <property type="entry name" value="Ankyrin repeat"/>
    <property type="match status" value="2"/>
</dbReference>
<organism evidence="6 7">
    <name type="scientific">Littorina saxatilis</name>
    <dbReference type="NCBI Taxonomy" id="31220"/>
    <lineage>
        <taxon>Eukaryota</taxon>
        <taxon>Metazoa</taxon>
        <taxon>Spiralia</taxon>
        <taxon>Lophotrochozoa</taxon>
        <taxon>Mollusca</taxon>
        <taxon>Gastropoda</taxon>
        <taxon>Caenogastropoda</taxon>
        <taxon>Littorinimorpha</taxon>
        <taxon>Littorinoidea</taxon>
        <taxon>Littorinidae</taxon>
        <taxon>Littorina</taxon>
    </lineage>
</organism>
<keyword evidence="7" id="KW-1185">Reference proteome</keyword>
<feature type="domain" description="Novel STAND NTPase 3" evidence="5">
    <location>
        <begin position="277"/>
        <end position="363"/>
    </location>
</feature>
<name>A0AAN9AX52_9CAEN</name>
<feature type="repeat" description="ANK" evidence="3">
    <location>
        <begin position="1033"/>
        <end position="1065"/>
    </location>
</feature>
<protein>
    <recommendedName>
        <fullName evidence="5">Novel STAND NTPase 3 domain-containing protein</fullName>
    </recommendedName>
</protein>
<evidence type="ECO:0000256" key="2">
    <source>
        <dbReference type="ARBA" id="ARBA00023043"/>
    </source>
</evidence>
<keyword evidence="2 3" id="KW-0040">ANK repeat</keyword>
<comment type="caution">
    <text evidence="6">The sequence shown here is derived from an EMBL/GenBank/DDBJ whole genome shotgun (WGS) entry which is preliminary data.</text>
</comment>
<dbReference type="Pfam" id="PF20720">
    <property type="entry name" value="nSTAND3"/>
    <property type="match status" value="1"/>
</dbReference>
<proteinExistence type="predicted"/>
<feature type="repeat" description="ANK" evidence="3">
    <location>
        <begin position="1089"/>
        <end position="1122"/>
    </location>
</feature>
<gene>
    <name evidence="6" type="ORF">V1264_006115</name>
</gene>
<feature type="repeat" description="ANK" evidence="3">
    <location>
        <begin position="750"/>
        <end position="782"/>
    </location>
</feature>
<dbReference type="PRINTS" id="PR01415">
    <property type="entry name" value="ANKYRIN"/>
</dbReference>
<feature type="repeat" description="ANK" evidence="3">
    <location>
        <begin position="1156"/>
        <end position="1188"/>
    </location>
</feature>
<feature type="repeat" description="ANK" evidence="3">
    <location>
        <begin position="967"/>
        <end position="999"/>
    </location>
</feature>
<dbReference type="PANTHER" id="PTHR24171">
    <property type="entry name" value="ANKYRIN REPEAT DOMAIN-CONTAINING PROTEIN 39-RELATED"/>
    <property type="match status" value="1"/>
</dbReference>
<dbReference type="PROSITE" id="PS50088">
    <property type="entry name" value="ANK_REPEAT"/>
    <property type="match status" value="10"/>
</dbReference>
<accession>A0AAN9AX52</accession>
<evidence type="ECO:0000313" key="7">
    <source>
        <dbReference type="Proteomes" id="UP001374579"/>
    </source>
</evidence>
<dbReference type="PROSITE" id="PS50297">
    <property type="entry name" value="ANK_REP_REGION"/>
    <property type="match status" value="9"/>
</dbReference>
<evidence type="ECO:0000313" key="6">
    <source>
        <dbReference type="EMBL" id="KAK7094581.1"/>
    </source>
</evidence>
<dbReference type="InterPro" id="IPR036770">
    <property type="entry name" value="Ankyrin_rpt-contain_sf"/>
</dbReference>
<dbReference type="Pfam" id="PF00023">
    <property type="entry name" value="Ank"/>
    <property type="match status" value="2"/>
</dbReference>
<dbReference type="InterPro" id="IPR002110">
    <property type="entry name" value="Ankyrin_rpt"/>
</dbReference>
<feature type="compositionally biased region" description="Polar residues" evidence="4">
    <location>
        <begin position="126"/>
        <end position="136"/>
    </location>
</feature>
<feature type="repeat" description="ANK" evidence="3">
    <location>
        <begin position="1000"/>
        <end position="1032"/>
    </location>
</feature>
<sequence>METTGEEEPSSHDTIPHTVSHPPDDIASPHDTIPHTLPHPPDGIASPHDTIQHTVPHPPDGIASPHDTIPHTVPHPPSSHDTIPHTVPHPPSSHDTIPHTVSHPPDDIASPTNSAEDFTQPPVDLSQASDHNTPRGTVQHHDYHPSTVPTQLAQPMDVEASFPQDMMEASVAGAVAPGYTTNSNEAPVHIYKQSKCQTNIAETINSSNTFKINQVHNAVHNHNRVHIEQHVHQPHITYTISHAYITGDQEIPFQAVTGATEHGALSSEDDEAVDNMVTTDSFRRALDILTTGERLLLLSAHPGLTRQSFLSALRRQYRKKGYTVYDLSCVSDWDKKGPVERGSLVIFDCAFGDVRLDKEQYHRFYKHSLYSINSLTTKLVFVVYPPVLLELQQFDRASVRPLLNSVELVELGQDPLLSVEPYADLLVRMLRDPNHGLILAALFALTMQGQGFFSDNTSQAQPPLERLGFSDYSDAQLEEYASLLKGFLLAHRERGFISREVYDAVGLAFANTYLKSVLVQVCDTMHLVQFVETEYPVEKDPLLMRKIVEEMIKGRLPEMIQHPCLHSEQFLCGFEAFCRENNCLQAVIGALDPDHNLPLLYWSVWGPSDRLTEWCIRMTKEQNADSNIMSDHVHSAAFGTALLKALQISKSSHMFRKLLSKITDNSYTENMRLPVPSTDQRHTAELRSVCDKIPSGLRTSHFQFIGVLIPKHLITAKMKDEIIHISFPRQHVYLTYRLLTDQQVDEQDREGNTLLHLAAEAGHLEAIKMAVRSGASLTVKNEAGKTPPQLAKQRLDQHNYDTQCQEKCTRSMFAACTVGDVTTVKECLCYHATVDSKDKNGLTPLHIASYIASLLADLDANLNATAKSGLTPLHYACRRQCLEKVQLLVKRGSFVNAMDYGGITALHTVCRQGDKDIAELLILHNAHVDAKTSVGWTPLHLACDKGQKDVAQLLLQFRADINTTSREGHTPLHMARTQSNTDIVRLLVANRADVNVTNTNNNTPLHCACYGNKANNVRLLLDHGADVNVQNKHGETALHVACWFCNTDVVRLLLGCKDAVSVSDDEGKSPSTVMCEPSAKVDINMKDNKGETALYKACEAGHIGAVRLLLQQENIDVNAASDGSWSPLLMVCIVGPTDIAQLHLLHKADVNMSGALGLTPLNWACMHGYLDVVHLLLQHGADVNISGERGMTALNFACVENHHKIVRLLLQHGANVNIFDMEGETVLLMACTHGHQDIVQYVLQHNERSVLYTALKRAQKHGHREIVQLLQQYLSPSHPDSVPQQPSLQLSAQ</sequence>
<dbReference type="Gene3D" id="1.25.40.20">
    <property type="entry name" value="Ankyrin repeat-containing domain"/>
    <property type="match status" value="6"/>
</dbReference>
<dbReference type="InterPro" id="IPR049050">
    <property type="entry name" value="nSTAND3"/>
</dbReference>
<reference evidence="6 7" key="1">
    <citation type="submission" date="2024-02" db="EMBL/GenBank/DDBJ databases">
        <title>Chromosome-scale genome assembly of the rough periwinkle Littorina saxatilis.</title>
        <authorList>
            <person name="De Jode A."/>
            <person name="Faria R."/>
            <person name="Formenti G."/>
            <person name="Sims Y."/>
            <person name="Smith T.P."/>
            <person name="Tracey A."/>
            <person name="Wood J.M.D."/>
            <person name="Zagrodzka Z.B."/>
            <person name="Johannesson K."/>
            <person name="Butlin R.K."/>
            <person name="Leder E.H."/>
        </authorList>
    </citation>
    <scope>NUCLEOTIDE SEQUENCE [LARGE SCALE GENOMIC DNA]</scope>
    <source>
        <strain evidence="6">Snail1</strain>
        <tissue evidence="6">Muscle</tissue>
    </source>
</reference>
<evidence type="ECO:0000259" key="5">
    <source>
        <dbReference type="Pfam" id="PF20720"/>
    </source>
</evidence>